<dbReference type="AlphaFoldDB" id="A0A7J0GJ72"/>
<dbReference type="EMBL" id="BJWL01000022">
    <property type="protein sequence ID" value="GFZ10859.1"/>
    <property type="molecule type" value="Genomic_DNA"/>
</dbReference>
<name>A0A7J0GJ72_9ERIC</name>
<comment type="caution">
    <text evidence="2">The sequence shown here is derived from an EMBL/GenBank/DDBJ whole genome shotgun (WGS) entry which is preliminary data.</text>
</comment>
<organism evidence="2 3">
    <name type="scientific">Actinidia rufa</name>
    <dbReference type="NCBI Taxonomy" id="165716"/>
    <lineage>
        <taxon>Eukaryota</taxon>
        <taxon>Viridiplantae</taxon>
        <taxon>Streptophyta</taxon>
        <taxon>Embryophyta</taxon>
        <taxon>Tracheophyta</taxon>
        <taxon>Spermatophyta</taxon>
        <taxon>Magnoliopsida</taxon>
        <taxon>eudicotyledons</taxon>
        <taxon>Gunneridae</taxon>
        <taxon>Pentapetalae</taxon>
        <taxon>asterids</taxon>
        <taxon>Ericales</taxon>
        <taxon>Actinidiaceae</taxon>
        <taxon>Actinidia</taxon>
    </lineage>
</organism>
<evidence type="ECO:0000313" key="2">
    <source>
        <dbReference type="EMBL" id="GFZ10859.1"/>
    </source>
</evidence>
<sequence length="185" mass="20692">MAFAHVILLSNDVVALNEESSEMFRDLLVSLQRAVVFSDRMKEQLVELKRAKKKAWDASYTATTQAENKVTTVEADLAEFQASLWPYLRASLQQGDNPAWTKATPAPEFHESLAPYSPLILPNFQELEYVNRPNKDENADDAVVALGNDAANLIEEAQRIAVEGFGEENTEEAREDIAQDLPLKL</sequence>
<reference evidence="2 3" key="1">
    <citation type="submission" date="2019-07" db="EMBL/GenBank/DDBJ databases">
        <title>De Novo Assembly of kiwifruit Actinidia rufa.</title>
        <authorList>
            <person name="Sugita-Konishi S."/>
            <person name="Sato K."/>
            <person name="Mori E."/>
            <person name="Abe Y."/>
            <person name="Kisaki G."/>
            <person name="Hamano K."/>
            <person name="Suezawa K."/>
            <person name="Otani M."/>
            <person name="Fukuda T."/>
            <person name="Manabe T."/>
            <person name="Gomi K."/>
            <person name="Tabuchi M."/>
            <person name="Akimitsu K."/>
            <person name="Kataoka I."/>
        </authorList>
    </citation>
    <scope>NUCLEOTIDE SEQUENCE [LARGE SCALE GENOMIC DNA]</scope>
    <source>
        <strain evidence="3">cv. Fuchu</strain>
    </source>
</reference>
<proteinExistence type="predicted"/>
<evidence type="ECO:0000313" key="3">
    <source>
        <dbReference type="Proteomes" id="UP000585474"/>
    </source>
</evidence>
<dbReference type="Proteomes" id="UP000585474">
    <property type="component" value="Unassembled WGS sequence"/>
</dbReference>
<protein>
    <submittedName>
        <fullName evidence="2">Uncharacterized protein</fullName>
    </submittedName>
</protein>
<evidence type="ECO:0000256" key="1">
    <source>
        <dbReference type="SAM" id="MobiDB-lite"/>
    </source>
</evidence>
<keyword evidence="3" id="KW-1185">Reference proteome</keyword>
<feature type="region of interest" description="Disordered" evidence="1">
    <location>
        <begin position="164"/>
        <end position="185"/>
    </location>
</feature>
<accession>A0A7J0GJ72</accession>
<gene>
    <name evidence="2" type="ORF">Acr_22g0002570</name>
</gene>